<name>A0A1K1LCR5_9BACT</name>
<reference evidence="2" key="1">
    <citation type="submission" date="2016-10" db="EMBL/GenBank/DDBJ databases">
        <authorList>
            <person name="Wegmann U."/>
        </authorList>
    </citation>
    <scope>NUCLEOTIDE SEQUENCE [LARGE SCALE GENOMIC DNA]</scope>
</reference>
<proteinExistence type="predicted"/>
<dbReference type="AlphaFoldDB" id="A0A1K1LCR5"/>
<dbReference type="EMBL" id="LT630450">
    <property type="protein sequence ID" value="SFV72499.1"/>
    <property type="molecule type" value="Genomic_DNA"/>
</dbReference>
<dbReference type="OrthoDB" id="9793997at2"/>
<gene>
    <name evidence="1" type="ORF">DESPIGER_0615</name>
</gene>
<evidence type="ECO:0000313" key="1">
    <source>
        <dbReference type="EMBL" id="SFV72499.1"/>
    </source>
</evidence>
<organism evidence="1 2">
    <name type="scientific">Desulfovibrio piger</name>
    <dbReference type="NCBI Taxonomy" id="901"/>
    <lineage>
        <taxon>Bacteria</taxon>
        <taxon>Pseudomonadati</taxon>
        <taxon>Thermodesulfobacteriota</taxon>
        <taxon>Desulfovibrionia</taxon>
        <taxon>Desulfovibrionales</taxon>
        <taxon>Desulfovibrionaceae</taxon>
        <taxon>Desulfovibrio</taxon>
    </lineage>
</organism>
<evidence type="ECO:0000313" key="2">
    <source>
        <dbReference type="Proteomes" id="UP000186323"/>
    </source>
</evidence>
<sequence length="207" mass="24273">MGFCNASCSFTRFRIIDPIPSELWTQIPDKLRQFSFRDIDDLPEMQAHGWVCFEDMLDSEWRTAPPHKGAYLLFSLRLDTRRIPAAVIKKHLTLALKAEKEKMQEQGKKFISRERKKELKEQVLLRLRQRFLPIPAEFNVIWATDRNEVWFASTQGKMIDLFMEAFLNSFELHLEQLTPYSLAETMLDEAAMSRLDRIEATQFAALS</sequence>
<accession>A0A1K1LCR5</accession>
<keyword evidence="2" id="KW-1185">Reference proteome</keyword>
<protein>
    <submittedName>
        <fullName evidence="1">Uncharacterized protein</fullName>
    </submittedName>
</protein>
<dbReference type="Pfam" id="PF04381">
    <property type="entry name" value="RdgC"/>
    <property type="match status" value="1"/>
</dbReference>
<dbReference type="GO" id="GO:0006310">
    <property type="term" value="P:DNA recombination"/>
    <property type="evidence" value="ECO:0007669"/>
    <property type="project" value="InterPro"/>
</dbReference>
<dbReference type="RefSeq" id="WP_072332940.1">
    <property type="nucleotide sequence ID" value="NZ_CALJDE010000009.1"/>
</dbReference>
<dbReference type="Proteomes" id="UP000186323">
    <property type="component" value="Chromosome I"/>
</dbReference>
<dbReference type="KEGG" id="dpg:DESPIGER_0615"/>
<dbReference type="InterPro" id="IPR007476">
    <property type="entry name" value="RdgC"/>
</dbReference>